<dbReference type="Proteomes" id="UP000789831">
    <property type="component" value="Unassembled WGS sequence"/>
</dbReference>
<reference evidence="2" key="1">
    <citation type="submission" date="2021-06" db="EMBL/GenBank/DDBJ databases">
        <authorList>
            <person name="Kallberg Y."/>
            <person name="Tangrot J."/>
            <person name="Rosling A."/>
        </authorList>
    </citation>
    <scope>NUCLEOTIDE SEQUENCE</scope>
    <source>
        <strain evidence="2">MT106</strain>
    </source>
</reference>
<comment type="caution">
    <text evidence="2">The sequence shown here is derived from an EMBL/GenBank/DDBJ whole genome shotgun (WGS) entry which is preliminary data.</text>
</comment>
<feature type="transmembrane region" description="Helical" evidence="1">
    <location>
        <begin position="258"/>
        <end position="275"/>
    </location>
</feature>
<accession>A0A9N8VS26</accession>
<feature type="transmembrane region" description="Helical" evidence="1">
    <location>
        <begin position="167"/>
        <end position="187"/>
    </location>
</feature>
<keyword evidence="1" id="KW-1133">Transmembrane helix</keyword>
<organism evidence="2 3">
    <name type="scientific">Ambispora gerdemannii</name>
    <dbReference type="NCBI Taxonomy" id="144530"/>
    <lineage>
        <taxon>Eukaryota</taxon>
        <taxon>Fungi</taxon>
        <taxon>Fungi incertae sedis</taxon>
        <taxon>Mucoromycota</taxon>
        <taxon>Glomeromycotina</taxon>
        <taxon>Glomeromycetes</taxon>
        <taxon>Archaeosporales</taxon>
        <taxon>Ambisporaceae</taxon>
        <taxon>Ambispora</taxon>
    </lineage>
</organism>
<gene>
    <name evidence="2" type="ORF">AGERDE_LOCUS2432</name>
</gene>
<evidence type="ECO:0000313" key="3">
    <source>
        <dbReference type="Proteomes" id="UP000789831"/>
    </source>
</evidence>
<protein>
    <submittedName>
        <fullName evidence="2">1876_t:CDS:1</fullName>
    </submittedName>
</protein>
<evidence type="ECO:0000313" key="2">
    <source>
        <dbReference type="EMBL" id="CAG8464663.1"/>
    </source>
</evidence>
<name>A0A9N8VS26_9GLOM</name>
<feature type="transmembrane region" description="Helical" evidence="1">
    <location>
        <begin position="193"/>
        <end position="213"/>
    </location>
</feature>
<dbReference type="EMBL" id="CAJVPL010000202">
    <property type="protein sequence ID" value="CAG8464663.1"/>
    <property type="molecule type" value="Genomic_DNA"/>
</dbReference>
<keyword evidence="1" id="KW-0812">Transmembrane</keyword>
<dbReference type="OrthoDB" id="10501521at2759"/>
<evidence type="ECO:0000256" key="1">
    <source>
        <dbReference type="SAM" id="Phobius"/>
    </source>
</evidence>
<keyword evidence="3" id="KW-1185">Reference proteome</keyword>
<sequence length="276" mass="30167">MHIKDPENASLKIFDIPGLPQIDDNAIQNALDAFDKFSFNNTGDEATDGLVKNFLNERKVLRELFEKSVTISILSANLANKIALYIEAFSAAGLENKMCDALIKSADRIADHTRDLAKEYDNFLQKLNGIMEESTIRNLDNEYQKATLETENQRLSNSAKHWRNASIALGVAAIVAAPLTAGVSLIVAEVVAVEAIVATTATTVTATAAALAAKKGVEKKADYKGQEIVKVDAKIDVLKSMIDKIVISLYNTKQFENMWQYFIAIWALAVATSVIG</sequence>
<keyword evidence="1" id="KW-0472">Membrane</keyword>
<proteinExistence type="predicted"/>
<dbReference type="AlphaFoldDB" id="A0A9N8VS26"/>